<evidence type="ECO:0000313" key="2">
    <source>
        <dbReference type="Proteomes" id="UP000078465"/>
    </source>
</evidence>
<sequence>MEYMEARMQDRYEALSEEHIQSSDKAALYDKTGRAIVVGDVLKVYHFTAALRRKKHFMYKQVAIADKFRDGTPIFRLTHLDLTDDFYTLICDGSHLPAYEIVQSIKCDHHDRPRHPRTSVTFTRHKWPI</sequence>
<evidence type="ECO:0000313" key="1">
    <source>
        <dbReference type="EMBL" id="XKM40351.1"/>
    </source>
</evidence>
<organism evidence="1 2">
    <name type="scientific">Rhizobium ruizarguesonis</name>
    <dbReference type="NCBI Taxonomy" id="2081791"/>
    <lineage>
        <taxon>Bacteria</taxon>
        <taxon>Pseudomonadati</taxon>
        <taxon>Pseudomonadota</taxon>
        <taxon>Alphaproteobacteria</taxon>
        <taxon>Hyphomicrobiales</taxon>
        <taxon>Rhizobiaceae</taxon>
        <taxon>Rhizobium/Agrobacterium group</taxon>
        <taxon>Rhizobium</taxon>
    </lineage>
</organism>
<proteinExistence type="predicted"/>
<gene>
    <name evidence="1" type="ORF">A4U53_030955</name>
</gene>
<protein>
    <submittedName>
        <fullName evidence="1">Uncharacterized protein</fullName>
    </submittedName>
</protein>
<reference evidence="1" key="1">
    <citation type="submission" date="2024-10" db="EMBL/GenBank/DDBJ databases">
        <title>Strain of Rhizobium-related bacteria isolated fromm roots of Vavilovia formosa.</title>
        <authorList>
            <person name="Kimeklis A."/>
            <person name="Afonin A."/>
        </authorList>
    </citation>
    <scope>NUCLEOTIDE SEQUENCE</scope>
    <source>
        <strain evidence="1">Vaf-46</strain>
    </source>
</reference>
<name>A0ACD5EMI0_9HYPH</name>
<accession>A0ACD5EMI0</accession>
<dbReference type="EMBL" id="CP171853">
    <property type="protein sequence ID" value="XKM40351.1"/>
    <property type="molecule type" value="Genomic_DNA"/>
</dbReference>
<dbReference type="Proteomes" id="UP000078465">
    <property type="component" value="Chromosome"/>
</dbReference>